<evidence type="ECO:0000313" key="1">
    <source>
        <dbReference type="EMBL" id="CAI3995753.1"/>
    </source>
</evidence>
<comment type="caution">
    <text evidence="1">The sequence shown here is derived from an EMBL/GenBank/DDBJ whole genome shotgun (WGS) entry which is preliminary data.</text>
</comment>
<dbReference type="AlphaFoldDB" id="A0A9P1CRR1"/>
<reference evidence="2" key="2">
    <citation type="submission" date="2024-04" db="EMBL/GenBank/DDBJ databases">
        <authorList>
            <person name="Chen Y."/>
            <person name="Shah S."/>
            <person name="Dougan E. K."/>
            <person name="Thang M."/>
            <person name="Chan C."/>
        </authorList>
    </citation>
    <scope>NUCLEOTIDE SEQUENCE [LARGE SCALE GENOMIC DNA]</scope>
</reference>
<dbReference type="Proteomes" id="UP001152797">
    <property type="component" value="Unassembled WGS sequence"/>
</dbReference>
<dbReference type="EMBL" id="CAMXCT030002112">
    <property type="protein sequence ID" value="CAL4783065.1"/>
    <property type="molecule type" value="Genomic_DNA"/>
</dbReference>
<organism evidence="1">
    <name type="scientific">Cladocopium goreaui</name>
    <dbReference type="NCBI Taxonomy" id="2562237"/>
    <lineage>
        <taxon>Eukaryota</taxon>
        <taxon>Sar</taxon>
        <taxon>Alveolata</taxon>
        <taxon>Dinophyceae</taxon>
        <taxon>Suessiales</taxon>
        <taxon>Symbiodiniaceae</taxon>
        <taxon>Cladocopium</taxon>
    </lineage>
</organism>
<evidence type="ECO:0000313" key="3">
    <source>
        <dbReference type="Proteomes" id="UP001152797"/>
    </source>
</evidence>
<dbReference type="OrthoDB" id="411458at2759"/>
<protein>
    <submittedName>
        <fullName evidence="1">Uncharacterized protein</fullName>
    </submittedName>
</protein>
<dbReference type="EMBL" id="CAMXCT010002112">
    <property type="protein sequence ID" value="CAI3995753.1"/>
    <property type="molecule type" value="Genomic_DNA"/>
</dbReference>
<proteinExistence type="predicted"/>
<name>A0A9P1CRR1_9DINO</name>
<reference evidence="1" key="1">
    <citation type="submission" date="2022-10" db="EMBL/GenBank/DDBJ databases">
        <authorList>
            <person name="Chen Y."/>
            <person name="Dougan E. K."/>
            <person name="Chan C."/>
            <person name="Rhodes N."/>
            <person name="Thang M."/>
        </authorList>
    </citation>
    <scope>NUCLEOTIDE SEQUENCE</scope>
</reference>
<accession>A0A9P1CRR1</accession>
<gene>
    <name evidence="1" type="ORF">C1SCF055_LOCUS22280</name>
</gene>
<keyword evidence="3" id="KW-1185">Reference proteome</keyword>
<dbReference type="EMBL" id="CAMXCT020002112">
    <property type="protein sequence ID" value="CAL1149128.1"/>
    <property type="molecule type" value="Genomic_DNA"/>
</dbReference>
<sequence length="109" mass="12382">MALQAIGAAWVVEQPVSSLVWYHPRLRAILRRFNKVFVCRWWMGHYSGCTPKRHICWSNSRKIGGLDKGPLTKDERREIARTGVKSATIKVNKKGRKTYSGTAQLRGTG</sequence>
<evidence type="ECO:0000313" key="2">
    <source>
        <dbReference type="EMBL" id="CAL1149128.1"/>
    </source>
</evidence>